<keyword evidence="5" id="KW-1185">Reference proteome</keyword>
<feature type="compositionally biased region" description="Polar residues" evidence="2">
    <location>
        <begin position="398"/>
        <end position="409"/>
    </location>
</feature>
<evidence type="ECO:0000313" key="5">
    <source>
        <dbReference type="Proteomes" id="UP000019373"/>
    </source>
</evidence>
<name>U1GCG8_ENDPU</name>
<dbReference type="EMBL" id="KE721393">
    <property type="protein sequence ID" value="ERF69743.1"/>
    <property type="molecule type" value="Genomic_DNA"/>
</dbReference>
<evidence type="ECO:0000256" key="2">
    <source>
        <dbReference type="SAM" id="MobiDB-lite"/>
    </source>
</evidence>
<dbReference type="GO" id="GO:0008270">
    <property type="term" value="F:zinc ion binding"/>
    <property type="evidence" value="ECO:0007669"/>
    <property type="project" value="UniProtKB-KW"/>
</dbReference>
<organism evidence="4 5">
    <name type="scientific">Endocarpon pusillum (strain Z07020 / HMAS-L-300199)</name>
    <name type="common">Lichen-forming fungus</name>
    <dbReference type="NCBI Taxonomy" id="1263415"/>
    <lineage>
        <taxon>Eukaryota</taxon>
        <taxon>Fungi</taxon>
        <taxon>Dikarya</taxon>
        <taxon>Ascomycota</taxon>
        <taxon>Pezizomycotina</taxon>
        <taxon>Eurotiomycetes</taxon>
        <taxon>Chaetothyriomycetidae</taxon>
        <taxon>Verrucariales</taxon>
        <taxon>Verrucariaceae</taxon>
        <taxon>Endocarpon</taxon>
    </lineage>
</organism>
<keyword evidence="1" id="KW-0862">Zinc</keyword>
<proteinExistence type="predicted"/>
<feature type="region of interest" description="Disordered" evidence="2">
    <location>
        <begin position="198"/>
        <end position="229"/>
    </location>
</feature>
<accession>U1GCG8</accession>
<dbReference type="SUPFAM" id="SSF57850">
    <property type="entry name" value="RING/U-box"/>
    <property type="match status" value="1"/>
</dbReference>
<evidence type="ECO:0000313" key="4">
    <source>
        <dbReference type="EMBL" id="ERF69743.1"/>
    </source>
</evidence>
<feature type="compositionally biased region" description="Polar residues" evidence="2">
    <location>
        <begin position="362"/>
        <end position="371"/>
    </location>
</feature>
<protein>
    <recommendedName>
        <fullName evidence="3">RING-type domain-containing protein</fullName>
    </recommendedName>
</protein>
<dbReference type="HOGENOM" id="CLU_458574_0_0_1"/>
<feature type="region of interest" description="Disordered" evidence="2">
    <location>
        <begin position="77"/>
        <end position="121"/>
    </location>
</feature>
<dbReference type="GeneID" id="19242451"/>
<keyword evidence="1" id="KW-0863">Zinc-finger</keyword>
<dbReference type="SMART" id="SM00184">
    <property type="entry name" value="RING"/>
    <property type="match status" value="1"/>
</dbReference>
<dbReference type="AlphaFoldDB" id="U1GCG8"/>
<feature type="region of interest" description="Disordered" evidence="2">
    <location>
        <begin position="344"/>
        <end position="444"/>
    </location>
</feature>
<dbReference type="InterPro" id="IPR013083">
    <property type="entry name" value="Znf_RING/FYVE/PHD"/>
</dbReference>
<dbReference type="Pfam" id="PF13920">
    <property type="entry name" value="zf-C3HC4_3"/>
    <property type="match status" value="1"/>
</dbReference>
<reference evidence="5" key="1">
    <citation type="journal article" date="2014" name="BMC Genomics">
        <title>Genome characteristics reveal the impact of lichenization on lichen-forming fungus Endocarpon pusillum Hedwig (Verrucariales, Ascomycota).</title>
        <authorList>
            <person name="Wang Y.-Y."/>
            <person name="Liu B."/>
            <person name="Zhang X.-Y."/>
            <person name="Zhou Q.-M."/>
            <person name="Zhang T."/>
            <person name="Li H."/>
            <person name="Yu Y.-F."/>
            <person name="Zhang X.-L."/>
            <person name="Hao X.-Y."/>
            <person name="Wang M."/>
            <person name="Wang L."/>
            <person name="Wei J.-C."/>
        </authorList>
    </citation>
    <scope>NUCLEOTIDE SEQUENCE [LARGE SCALE GENOMIC DNA]</scope>
    <source>
        <strain evidence="5">Z07020 / HMAS-L-300199</strain>
    </source>
</reference>
<gene>
    <name evidence="4" type="ORF">EPUS_07569</name>
</gene>
<dbReference type="eggNOG" id="ENOG502SBGS">
    <property type="taxonomic scope" value="Eukaryota"/>
</dbReference>
<evidence type="ECO:0000256" key="1">
    <source>
        <dbReference type="PROSITE-ProRule" id="PRU00175"/>
    </source>
</evidence>
<dbReference type="Proteomes" id="UP000019373">
    <property type="component" value="Unassembled WGS sequence"/>
</dbReference>
<dbReference type="PROSITE" id="PS50089">
    <property type="entry name" value="ZF_RING_2"/>
    <property type="match status" value="1"/>
</dbReference>
<feature type="compositionally biased region" description="Low complexity" evidence="2">
    <location>
        <begin position="413"/>
        <end position="425"/>
    </location>
</feature>
<sequence>MEKESNTRAPDGKDIAGNAKVKYIVFSLCQYICTYYLFSCPGTTPAKSSSAICIDYWNASLSAGPYQIPTLAQLRAEQHHITSPPSLSPTYPRVPHLPLPSSFDNSPSENPSPSCPYPLDGSNERIARLRTELQGVRTGIQRIVSGLHDLNETTHQQELAAQASNLPSFTMSTRSERSPPQASRSVFQGNLDASAWSANVPSPPRFHNPSTVRNLPRLDTVRPRPSGQDPMLRIRQRAYLESDQQRQTGPINPAGDITARNAHPRAGLENPFQILGSREEVERPDYQSPVTNMYSNTWGEYRNAEAARQSQNAAASNGISAAESRQTMIANPLINPPAMPQYTSTYFATPGPNGPQPYLNPISLQGITTPDITPPARHPQRENSAAPPLRWSYHHMASASSSRRQQNLSAPDRGSGSSESTSSVRRPSDASRSATQRGESEGGAFGRALEISGVDVMAARTGYPYLLPGSLSRDHYVREYLARETGSDSESEPFLTFDTQDRPPPMEPESMMLDMACSICKEHLIDTVVLPCGHAVMCNWCADLHVPSRKHDKSTPRDRSAKCPMCRTKIKQKVRLLIPKFPPFYQCKQFKIFHS</sequence>
<feature type="domain" description="RING-type" evidence="3">
    <location>
        <begin position="517"/>
        <end position="567"/>
    </location>
</feature>
<dbReference type="InterPro" id="IPR001841">
    <property type="entry name" value="Znf_RING"/>
</dbReference>
<keyword evidence="1" id="KW-0479">Metal-binding</keyword>
<dbReference type="RefSeq" id="XP_007804596.1">
    <property type="nucleotide sequence ID" value="XM_007806405.1"/>
</dbReference>
<evidence type="ECO:0000259" key="3">
    <source>
        <dbReference type="PROSITE" id="PS50089"/>
    </source>
</evidence>
<feature type="compositionally biased region" description="Low complexity" evidence="2">
    <location>
        <begin position="100"/>
        <end position="112"/>
    </location>
</feature>
<dbReference type="OrthoDB" id="1711136at2759"/>
<dbReference type="Gene3D" id="3.30.40.10">
    <property type="entry name" value="Zinc/RING finger domain, C3HC4 (zinc finger)"/>
    <property type="match status" value="1"/>
</dbReference>